<dbReference type="InterPro" id="IPR036196">
    <property type="entry name" value="Ptyr_pPase_sf"/>
</dbReference>
<comment type="caution">
    <text evidence="3">The sequence shown here is derived from an EMBL/GenBank/DDBJ whole genome shotgun (WGS) entry which is preliminary data.</text>
</comment>
<accession>A0A6L9VZF4</accession>
<dbReference type="Pfam" id="PF01451">
    <property type="entry name" value="LMWPc"/>
    <property type="match status" value="1"/>
</dbReference>
<evidence type="ECO:0000313" key="4">
    <source>
        <dbReference type="Proteomes" id="UP000479241"/>
    </source>
</evidence>
<dbReference type="EMBL" id="JAAGWG010000003">
    <property type="protein sequence ID" value="NEK84744.1"/>
    <property type="molecule type" value="Genomic_DNA"/>
</dbReference>
<dbReference type="SUPFAM" id="SSF52788">
    <property type="entry name" value="Phosphotyrosine protein phosphatases I"/>
    <property type="match status" value="1"/>
</dbReference>
<dbReference type="SMART" id="SM00226">
    <property type="entry name" value="LMWPc"/>
    <property type="match status" value="1"/>
</dbReference>
<dbReference type="Gene3D" id="3.40.50.2300">
    <property type="match status" value="1"/>
</dbReference>
<evidence type="ECO:0000256" key="1">
    <source>
        <dbReference type="ARBA" id="ARBA00022849"/>
    </source>
</evidence>
<evidence type="ECO:0000313" key="3">
    <source>
        <dbReference type="EMBL" id="NEK84744.1"/>
    </source>
</evidence>
<evidence type="ECO:0000259" key="2">
    <source>
        <dbReference type="SMART" id="SM00226"/>
    </source>
</evidence>
<organism evidence="3 4">
    <name type="scientific">Blastococcus saxobsidens</name>
    <dbReference type="NCBI Taxonomy" id="138336"/>
    <lineage>
        <taxon>Bacteria</taxon>
        <taxon>Bacillati</taxon>
        <taxon>Actinomycetota</taxon>
        <taxon>Actinomycetes</taxon>
        <taxon>Geodermatophilales</taxon>
        <taxon>Geodermatophilaceae</taxon>
        <taxon>Blastococcus</taxon>
    </lineage>
</organism>
<dbReference type="PANTHER" id="PTHR43428:SF1">
    <property type="entry name" value="ARSENATE REDUCTASE"/>
    <property type="match status" value="1"/>
</dbReference>
<name>A0A6L9VZF4_9ACTN</name>
<proteinExistence type="predicted"/>
<dbReference type="GO" id="GO:0046685">
    <property type="term" value="P:response to arsenic-containing substance"/>
    <property type="evidence" value="ECO:0007669"/>
    <property type="project" value="UniProtKB-KW"/>
</dbReference>
<dbReference type="Proteomes" id="UP000479241">
    <property type="component" value="Unassembled WGS sequence"/>
</dbReference>
<reference evidence="3 4" key="1">
    <citation type="submission" date="2019-12" db="EMBL/GenBank/DDBJ databases">
        <title>the WGS of Blastococcus saxobsidens 67B17.</title>
        <authorList>
            <person name="Jiang Z."/>
        </authorList>
    </citation>
    <scope>NUCLEOTIDE SEQUENCE [LARGE SCALE GENOMIC DNA]</scope>
    <source>
        <strain evidence="3 4">67B17</strain>
    </source>
</reference>
<protein>
    <submittedName>
        <fullName evidence="3">Low molecular weight phosphatase family protein</fullName>
    </submittedName>
</protein>
<dbReference type="InterPro" id="IPR023485">
    <property type="entry name" value="Ptyr_pPase"/>
</dbReference>
<dbReference type="AlphaFoldDB" id="A0A6L9VZF4"/>
<gene>
    <name evidence="3" type="ORF">GCU60_03055</name>
</gene>
<feature type="domain" description="Phosphotyrosine protein phosphatase I" evidence="2">
    <location>
        <begin position="17"/>
        <end position="154"/>
    </location>
</feature>
<keyword evidence="1" id="KW-0059">Arsenical resistance</keyword>
<dbReference type="PANTHER" id="PTHR43428">
    <property type="entry name" value="ARSENATE REDUCTASE"/>
    <property type="match status" value="1"/>
</dbReference>
<sequence>MHADQPAAEGSPQGGAPRVLFVCVKNAGKSQMAAGLMHAAAGDSVEITSAGTRPGEAVNPLSAQSLLEVGVDITDAQPRPVTAGLIAAADVVVTLGTEARIDDDLVAAAAQRQPGTRFETWVTDEPSSRGIDGIARMRLVRDEIAARVDDLRDRLLAAPTN</sequence>